<dbReference type="Pfam" id="PF01565">
    <property type="entry name" value="FAD_binding_4"/>
    <property type="match status" value="1"/>
</dbReference>
<dbReference type="InterPro" id="IPR036318">
    <property type="entry name" value="FAD-bd_PCMH-like_sf"/>
</dbReference>
<protein>
    <submittedName>
        <fullName evidence="7">FAD-binding oxidoreductase</fullName>
    </submittedName>
</protein>
<dbReference type="InterPro" id="IPR016166">
    <property type="entry name" value="FAD-bd_PCMH"/>
</dbReference>
<comment type="similarity">
    <text evidence="2">Belongs to the oxygen-dependent FAD-linked oxidoreductase family.</text>
</comment>
<dbReference type="InterPro" id="IPR016164">
    <property type="entry name" value="FAD-linked_Oxase-like_C"/>
</dbReference>
<dbReference type="PROSITE" id="PS51387">
    <property type="entry name" value="FAD_PCMH"/>
    <property type="match status" value="1"/>
</dbReference>
<keyword evidence="5" id="KW-0560">Oxidoreductase</keyword>
<name>A0ABS8BB91_9ACTN</name>
<proteinExistence type="inferred from homology"/>
<dbReference type="InterPro" id="IPR006094">
    <property type="entry name" value="Oxid_FAD_bind_N"/>
</dbReference>
<dbReference type="InterPro" id="IPR016169">
    <property type="entry name" value="FAD-bd_PCMH_sub2"/>
</dbReference>
<sequence length="524" mass="54882">MNLTRRRVLACATGAVLAPPGAARATARAADFAALRRDLDGAVVLPGDADYAEARQLHQPRYDAVAPGAVAYPAHERDVAVCLAFARRTGVPLVPRGGGHGYAGWATGTGLVVDTGALAAVAADGDGAVRVGAGARLGDVNASLAARGIAVPTGLCPSVGIAGLTLGGGLGVSSRAYGATSDRLTGVRLVTPDGTVRDVDAAHDPELFWALRGGGAGNFGVAVEFRFRSHPVGDCAFAELHWPWRDAAALLGGWQRWLTALPDAFWSQVEFVVESGAGARSGARSGAGAADGGPVPTVRIVCLTGGRSDLDRQLTRLADLVGPRPQDVHVTTGDHGATMRLLAGCADRPAAQCRVPGRLPGHDPRGRLGRDDYAARSDFWPQDALSAPAVEVVLKALAEAEAVARERPGGGRCVVQFDGVCGGALNRVPPGATAFVHRTSAFLAQYLAYWPTAGPPEEAGRQQAWLNRLWRDLRPWAGGSAYQNYADPQLTDWRTAYYGANLARLEQVKRAVDPDRLFRFPQGV</sequence>
<keyword evidence="3" id="KW-0285">Flavoprotein</keyword>
<dbReference type="InterPro" id="IPR012951">
    <property type="entry name" value="BBE"/>
</dbReference>
<evidence type="ECO:0000256" key="2">
    <source>
        <dbReference type="ARBA" id="ARBA00005466"/>
    </source>
</evidence>
<dbReference type="InterPro" id="IPR016167">
    <property type="entry name" value="FAD-bd_PCMH_sub1"/>
</dbReference>
<organism evidence="7 8">
    <name type="scientific">Streptomyces antimicrobicus</name>
    <dbReference type="NCBI Taxonomy" id="2883108"/>
    <lineage>
        <taxon>Bacteria</taxon>
        <taxon>Bacillati</taxon>
        <taxon>Actinomycetota</taxon>
        <taxon>Actinomycetes</taxon>
        <taxon>Kitasatosporales</taxon>
        <taxon>Streptomycetaceae</taxon>
        <taxon>Streptomyces</taxon>
    </lineage>
</organism>
<dbReference type="SUPFAM" id="SSF56176">
    <property type="entry name" value="FAD-binding/transporter-associated domain-like"/>
    <property type="match status" value="1"/>
</dbReference>
<dbReference type="Proteomes" id="UP001199054">
    <property type="component" value="Unassembled WGS sequence"/>
</dbReference>
<dbReference type="InterPro" id="IPR050416">
    <property type="entry name" value="FAD-linked_Oxidoreductase"/>
</dbReference>
<dbReference type="Gene3D" id="3.30.465.10">
    <property type="match status" value="1"/>
</dbReference>
<reference evidence="7 8" key="1">
    <citation type="submission" date="2021-10" db="EMBL/GenBank/DDBJ databases">
        <title>Streptomyces sp. strain SMC 277, a novel streptomycete isolated from soil.</title>
        <authorList>
            <person name="Chanama M."/>
        </authorList>
    </citation>
    <scope>NUCLEOTIDE SEQUENCE [LARGE SCALE GENOMIC DNA]</scope>
    <source>
        <strain evidence="7 8">SMC 277</strain>
    </source>
</reference>
<dbReference type="PROSITE" id="PS00862">
    <property type="entry name" value="OX2_COVAL_FAD"/>
    <property type="match status" value="1"/>
</dbReference>
<evidence type="ECO:0000313" key="8">
    <source>
        <dbReference type="Proteomes" id="UP001199054"/>
    </source>
</evidence>
<evidence type="ECO:0000259" key="6">
    <source>
        <dbReference type="PROSITE" id="PS51387"/>
    </source>
</evidence>
<dbReference type="SUPFAM" id="SSF55103">
    <property type="entry name" value="FAD-linked oxidases, C-terminal domain"/>
    <property type="match status" value="1"/>
</dbReference>
<keyword evidence="8" id="KW-1185">Reference proteome</keyword>
<dbReference type="PANTHER" id="PTHR42973">
    <property type="entry name" value="BINDING OXIDOREDUCTASE, PUTATIVE (AFU_ORTHOLOGUE AFUA_1G17690)-RELATED"/>
    <property type="match status" value="1"/>
</dbReference>
<keyword evidence="4" id="KW-0274">FAD</keyword>
<dbReference type="PROSITE" id="PS51318">
    <property type="entry name" value="TAT"/>
    <property type="match status" value="1"/>
</dbReference>
<comment type="cofactor">
    <cofactor evidence="1">
        <name>FAD</name>
        <dbReference type="ChEBI" id="CHEBI:57692"/>
    </cofactor>
</comment>
<dbReference type="PANTHER" id="PTHR42973:SF39">
    <property type="entry name" value="FAD-BINDING PCMH-TYPE DOMAIN-CONTAINING PROTEIN"/>
    <property type="match status" value="1"/>
</dbReference>
<feature type="domain" description="FAD-binding PCMH-type" evidence="6">
    <location>
        <begin position="62"/>
        <end position="232"/>
    </location>
</feature>
<evidence type="ECO:0000256" key="4">
    <source>
        <dbReference type="ARBA" id="ARBA00022827"/>
    </source>
</evidence>
<dbReference type="Gene3D" id="3.40.462.20">
    <property type="match status" value="1"/>
</dbReference>
<dbReference type="InterPro" id="IPR006311">
    <property type="entry name" value="TAT_signal"/>
</dbReference>
<comment type="caution">
    <text evidence="7">The sequence shown here is derived from an EMBL/GenBank/DDBJ whole genome shotgun (WGS) entry which is preliminary data.</text>
</comment>
<accession>A0ABS8BB91</accession>
<evidence type="ECO:0000256" key="5">
    <source>
        <dbReference type="ARBA" id="ARBA00023002"/>
    </source>
</evidence>
<dbReference type="EMBL" id="JAJAUY010000091">
    <property type="protein sequence ID" value="MCB5181801.1"/>
    <property type="molecule type" value="Genomic_DNA"/>
</dbReference>
<dbReference type="Pfam" id="PF08031">
    <property type="entry name" value="BBE"/>
    <property type="match status" value="1"/>
</dbReference>
<evidence type="ECO:0000256" key="1">
    <source>
        <dbReference type="ARBA" id="ARBA00001974"/>
    </source>
</evidence>
<evidence type="ECO:0000313" key="7">
    <source>
        <dbReference type="EMBL" id="MCB5181801.1"/>
    </source>
</evidence>
<dbReference type="InterPro" id="IPR006093">
    <property type="entry name" value="Oxy_OxRdtase_FAD_BS"/>
</dbReference>
<dbReference type="Gene3D" id="3.30.43.10">
    <property type="entry name" value="Uridine Diphospho-n-acetylenolpyruvylglucosamine Reductase, domain 2"/>
    <property type="match status" value="1"/>
</dbReference>
<gene>
    <name evidence="7" type="ORF">LG632_20770</name>
</gene>
<dbReference type="RefSeq" id="WP_226728888.1">
    <property type="nucleotide sequence ID" value="NZ_JAJAUY010000091.1"/>
</dbReference>
<evidence type="ECO:0000256" key="3">
    <source>
        <dbReference type="ARBA" id="ARBA00022630"/>
    </source>
</evidence>